<dbReference type="PANTHER" id="PTHR47018">
    <property type="entry name" value="CXC DOMAIN-CONTAINING PROTEIN-RELATED"/>
    <property type="match status" value="1"/>
</dbReference>
<evidence type="ECO:0000313" key="2">
    <source>
        <dbReference type="Proteomes" id="UP000735302"/>
    </source>
</evidence>
<sequence>MSARKKCKLVQAENLIPLATTATLNPIDWNLCALCQKPSSKPLNCPAQSKRTDSGAGYVTLGDNLKNFLQLGKRPLPIHIARLDEGDGIGNTLARNHAQWQTSCRLKCSAIRLARAEETALPSTSSTCSSDSQGQPYKLRQAESTNTPTVSNYFFCGKVGTEVMPLHEAMTPRITHRVRQCALKLQDQKLIARLSHGDLVALEAKYHASCLVKLYNASNRKSEEDMKDSSDRVSHGIALAELIGYIEDTKSSVTVNDIAPVFKLVDLLRLYTDRLVELGVWITERIHSTDLKN</sequence>
<dbReference type="AlphaFoldDB" id="A0AAV4C7B5"/>
<comment type="caution">
    <text evidence="1">The sequence shown here is derived from an EMBL/GenBank/DDBJ whole genome shotgun (WGS) entry which is preliminary data.</text>
</comment>
<proteinExistence type="predicted"/>
<evidence type="ECO:0000313" key="1">
    <source>
        <dbReference type="EMBL" id="GFO27758.1"/>
    </source>
</evidence>
<dbReference type="PANTHER" id="PTHR47018:SF1">
    <property type="entry name" value="TESMIN_TSO1-LIKE CXC DOMAIN-CONTAINING PROTEIN"/>
    <property type="match status" value="1"/>
</dbReference>
<name>A0AAV4C7B5_9GAST</name>
<organism evidence="1 2">
    <name type="scientific">Plakobranchus ocellatus</name>
    <dbReference type="NCBI Taxonomy" id="259542"/>
    <lineage>
        <taxon>Eukaryota</taxon>
        <taxon>Metazoa</taxon>
        <taxon>Spiralia</taxon>
        <taxon>Lophotrochozoa</taxon>
        <taxon>Mollusca</taxon>
        <taxon>Gastropoda</taxon>
        <taxon>Heterobranchia</taxon>
        <taxon>Euthyneura</taxon>
        <taxon>Panpulmonata</taxon>
        <taxon>Sacoglossa</taxon>
        <taxon>Placobranchoidea</taxon>
        <taxon>Plakobranchidae</taxon>
        <taxon>Plakobranchus</taxon>
    </lineage>
</organism>
<dbReference type="EMBL" id="BLXT01005946">
    <property type="protein sequence ID" value="GFO27758.1"/>
    <property type="molecule type" value="Genomic_DNA"/>
</dbReference>
<accession>A0AAV4C7B5</accession>
<keyword evidence="2" id="KW-1185">Reference proteome</keyword>
<reference evidence="1 2" key="1">
    <citation type="journal article" date="2021" name="Elife">
        <title>Chloroplast acquisition without the gene transfer in kleptoplastic sea slugs, Plakobranchus ocellatus.</title>
        <authorList>
            <person name="Maeda T."/>
            <person name="Takahashi S."/>
            <person name="Yoshida T."/>
            <person name="Shimamura S."/>
            <person name="Takaki Y."/>
            <person name="Nagai Y."/>
            <person name="Toyoda A."/>
            <person name="Suzuki Y."/>
            <person name="Arimoto A."/>
            <person name="Ishii H."/>
            <person name="Satoh N."/>
            <person name="Nishiyama T."/>
            <person name="Hasebe M."/>
            <person name="Maruyama T."/>
            <person name="Minagawa J."/>
            <person name="Obokata J."/>
            <person name="Shigenobu S."/>
        </authorList>
    </citation>
    <scope>NUCLEOTIDE SEQUENCE [LARGE SCALE GENOMIC DNA]</scope>
</reference>
<protein>
    <submittedName>
        <fullName evidence="1">Uncharacterized protein</fullName>
    </submittedName>
</protein>
<dbReference type="Proteomes" id="UP000735302">
    <property type="component" value="Unassembled WGS sequence"/>
</dbReference>
<gene>
    <name evidence="1" type="ORF">PoB_005426300</name>
</gene>